<comment type="caution">
    <text evidence="1">The sequence shown here is derived from an EMBL/GenBank/DDBJ whole genome shotgun (WGS) entry which is preliminary data.</text>
</comment>
<reference evidence="1 2" key="1">
    <citation type="submission" date="2017-08" db="EMBL/GenBank/DDBJ databases">
        <title>Infants hospitalized years apart are colonized by the same room-sourced microbial strains.</title>
        <authorList>
            <person name="Brooks B."/>
            <person name="Olm M.R."/>
            <person name="Firek B.A."/>
            <person name="Baker R."/>
            <person name="Thomas B.C."/>
            <person name="Morowitz M.J."/>
            <person name="Banfield J.F."/>
        </authorList>
    </citation>
    <scope>NUCLEOTIDE SEQUENCE [LARGE SCALE GENOMIC DNA]</scope>
    <source>
        <strain evidence="1">S2_005_002_R2_34</strain>
    </source>
</reference>
<sequence>MIELRFTWDEAKNRGNRQKHGLGFEEAVRVFADPLHLSQQDRVEAGEMRWQTIGMVGGTTLLLVAHTVREDDENGKPVEVIRIISARAATRRERQRYEDGD</sequence>
<dbReference type="InterPro" id="IPR007460">
    <property type="entry name" value="BrnT_toxin"/>
</dbReference>
<protein>
    <recommendedName>
        <fullName evidence="3">BrnT family toxin</fullName>
    </recommendedName>
</protein>
<dbReference type="Proteomes" id="UP000249185">
    <property type="component" value="Unassembled WGS sequence"/>
</dbReference>
<dbReference type="InterPro" id="IPR038573">
    <property type="entry name" value="BrnT_sf"/>
</dbReference>
<evidence type="ECO:0000313" key="2">
    <source>
        <dbReference type="Proteomes" id="UP000249185"/>
    </source>
</evidence>
<evidence type="ECO:0008006" key="3">
    <source>
        <dbReference type="Google" id="ProtNLM"/>
    </source>
</evidence>
<dbReference type="AlphaFoldDB" id="A0A2W5MXD2"/>
<gene>
    <name evidence="1" type="ORF">DI556_21585</name>
</gene>
<dbReference type="Gene3D" id="3.10.450.530">
    <property type="entry name" value="Ribonuclease toxin, BrnT, of type II toxin-antitoxin system"/>
    <property type="match status" value="1"/>
</dbReference>
<accession>A0A2W5MXD2</accession>
<dbReference type="Pfam" id="PF04365">
    <property type="entry name" value="BrnT_toxin"/>
    <property type="match status" value="1"/>
</dbReference>
<name>A0A2W5MXD2_RHOSU</name>
<organism evidence="1 2">
    <name type="scientific">Rhodovulum sulfidophilum</name>
    <name type="common">Rhodobacter sulfidophilus</name>
    <dbReference type="NCBI Taxonomy" id="35806"/>
    <lineage>
        <taxon>Bacteria</taxon>
        <taxon>Pseudomonadati</taxon>
        <taxon>Pseudomonadota</taxon>
        <taxon>Alphaproteobacteria</taxon>
        <taxon>Rhodobacterales</taxon>
        <taxon>Paracoccaceae</taxon>
        <taxon>Rhodovulum</taxon>
    </lineage>
</organism>
<evidence type="ECO:0000313" key="1">
    <source>
        <dbReference type="EMBL" id="PZQ45931.1"/>
    </source>
</evidence>
<dbReference type="EMBL" id="QFPW01000034">
    <property type="protein sequence ID" value="PZQ45931.1"/>
    <property type="molecule type" value="Genomic_DNA"/>
</dbReference>
<proteinExistence type="predicted"/>